<dbReference type="EMBL" id="JAPDFR010000001">
    <property type="protein sequence ID" value="KAK0392100.1"/>
    <property type="molecule type" value="Genomic_DNA"/>
</dbReference>
<sequence>MWDVIWTDPNKELVGEHRAKKEKKRSPESDPSSKDHAHMSSRSSFSTRSSVSSSEAALSFIRSQTGVKKAAARNKEDSGRQTAGGKGSWRSASWSKASSTASSALASLSITSTRSPLSPTFDIRSRRSSGLATTNESSLHSRPSIASRITKETEDSMAGDDQAADYGLTASSMEKTGTLGSSDPLVTKEHRLLSPGLDISVAANDSHHESCTHTRMDNSLSTEALTTEPNTAPLEALTRTLTLGLTKSSAMPEPCSPPPVVPPKSPLRPTSRSCAVMTVPGDWEGWLSADGWPQRAPSTDYNDDLARNESKMLDMSVLTDELTEMASAGPEDILSRLKGFAEQELTVSQGLERKRWLLCALQHMDHGASRVSSDDNQASSGHHVQEVLILFESSNTAAYYAAQAPTRNFYHVARYPSRNATFSNIIPLSLPSISAEILGHALPSGLDQLYSTSLPSLCPAPDLTRMLICLRSHLKPNVGALHLTLIDALPHPATLGPHLRGWLEKNLLINLTPHSLSHTPTRLFPKCLAAASLRGAGSRRVKTKFFASPVSIRGSAVSDEEKQHEEHDPDPAIRKLRTELCVKAELRCLVGRMLWTQVWGRYVSPCKVNKVSEDEEKNCTEREKVSWWWEDEVCMAECLQLGTFWEYHTIEAVRGS</sequence>
<feature type="region of interest" description="Disordered" evidence="1">
    <location>
        <begin position="113"/>
        <end position="159"/>
    </location>
</feature>
<feature type="region of interest" description="Disordered" evidence="1">
    <location>
        <begin position="248"/>
        <end position="268"/>
    </location>
</feature>
<gene>
    <name evidence="2" type="ORF">NLU13_1598</name>
</gene>
<organism evidence="2 3">
    <name type="scientific">Sarocladium strictum</name>
    <name type="common">Black bundle disease fungus</name>
    <name type="synonym">Acremonium strictum</name>
    <dbReference type="NCBI Taxonomy" id="5046"/>
    <lineage>
        <taxon>Eukaryota</taxon>
        <taxon>Fungi</taxon>
        <taxon>Dikarya</taxon>
        <taxon>Ascomycota</taxon>
        <taxon>Pezizomycotina</taxon>
        <taxon>Sordariomycetes</taxon>
        <taxon>Hypocreomycetidae</taxon>
        <taxon>Hypocreales</taxon>
        <taxon>Sarocladiaceae</taxon>
        <taxon>Sarocladium</taxon>
    </lineage>
</organism>
<reference evidence="2" key="1">
    <citation type="submission" date="2022-10" db="EMBL/GenBank/DDBJ databases">
        <title>Determination and structural analysis of whole genome sequence of Sarocladium strictum F4-1.</title>
        <authorList>
            <person name="Hu L."/>
            <person name="Jiang Y."/>
        </authorList>
    </citation>
    <scope>NUCLEOTIDE SEQUENCE</scope>
    <source>
        <strain evidence="2">F4-1</strain>
    </source>
</reference>
<feature type="compositionally biased region" description="Low complexity" evidence="1">
    <location>
        <begin position="40"/>
        <end position="54"/>
    </location>
</feature>
<evidence type="ECO:0000313" key="2">
    <source>
        <dbReference type="EMBL" id="KAK0392100.1"/>
    </source>
</evidence>
<accession>A0AA39GRA1</accession>
<protein>
    <submittedName>
        <fullName evidence="2">Uncharacterized protein</fullName>
    </submittedName>
</protein>
<evidence type="ECO:0000256" key="1">
    <source>
        <dbReference type="SAM" id="MobiDB-lite"/>
    </source>
</evidence>
<keyword evidence="3" id="KW-1185">Reference proteome</keyword>
<feature type="compositionally biased region" description="Pro residues" evidence="1">
    <location>
        <begin position="254"/>
        <end position="266"/>
    </location>
</feature>
<dbReference type="Proteomes" id="UP001175261">
    <property type="component" value="Unassembled WGS sequence"/>
</dbReference>
<comment type="caution">
    <text evidence="2">The sequence shown here is derived from an EMBL/GenBank/DDBJ whole genome shotgun (WGS) entry which is preliminary data.</text>
</comment>
<evidence type="ECO:0000313" key="3">
    <source>
        <dbReference type="Proteomes" id="UP001175261"/>
    </source>
</evidence>
<dbReference type="AlphaFoldDB" id="A0AA39GRA1"/>
<feature type="region of interest" description="Disordered" evidence="1">
    <location>
        <begin position="1"/>
        <end position="94"/>
    </location>
</feature>
<feature type="compositionally biased region" description="Basic and acidic residues" evidence="1">
    <location>
        <begin position="9"/>
        <end position="38"/>
    </location>
</feature>
<proteinExistence type="predicted"/>
<feature type="compositionally biased region" description="Polar residues" evidence="1">
    <location>
        <begin position="128"/>
        <end position="141"/>
    </location>
</feature>
<name>A0AA39GRA1_SARSR</name>